<evidence type="ECO:0000313" key="3">
    <source>
        <dbReference type="Proteomes" id="UP001209878"/>
    </source>
</evidence>
<feature type="domain" description="Ricin B lectin" evidence="1">
    <location>
        <begin position="151"/>
        <end position="297"/>
    </location>
</feature>
<name>A0AAD9KRR7_RIDPI</name>
<dbReference type="EMBL" id="JAODUO010000676">
    <property type="protein sequence ID" value="KAK2176189.1"/>
    <property type="molecule type" value="Genomic_DNA"/>
</dbReference>
<accession>A0AAD9KRR7</accession>
<dbReference type="Pfam" id="PF00652">
    <property type="entry name" value="Ricin_B_lectin"/>
    <property type="match status" value="1"/>
</dbReference>
<gene>
    <name evidence="2" type="ORF">NP493_676g00057</name>
</gene>
<feature type="domain" description="Ricin B lectin" evidence="1">
    <location>
        <begin position="4"/>
        <end position="137"/>
    </location>
</feature>
<dbReference type="CDD" id="cd00161">
    <property type="entry name" value="beta-trefoil_Ricin-like"/>
    <property type="match status" value="1"/>
</dbReference>
<dbReference type="Proteomes" id="UP001209878">
    <property type="component" value="Unassembled WGS sequence"/>
</dbReference>
<comment type="caution">
    <text evidence="2">The sequence shown here is derived from an EMBL/GenBank/DDBJ whole genome shotgun (WGS) entry which is preliminary data.</text>
</comment>
<organism evidence="2 3">
    <name type="scientific">Ridgeia piscesae</name>
    <name type="common">Tubeworm</name>
    <dbReference type="NCBI Taxonomy" id="27915"/>
    <lineage>
        <taxon>Eukaryota</taxon>
        <taxon>Metazoa</taxon>
        <taxon>Spiralia</taxon>
        <taxon>Lophotrochozoa</taxon>
        <taxon>Annelida</taxon>
        <taxon>Polychaeta</taxon>
        <taxon>Sedentaria</taxon>
        <taxon>Canalipalpata</taxon>
        <taxon>Sabellida</taxon>
        <taxon>Siboglinidae</taxon>
        <taxon>Ridgeia</taxon>
    </lineage>
</organism>
<sequence>MPDGKYFYILSKQNGRVLEVSPDMDKGGRVWLKESFNGSSGQEVAHQLWYKDHGVGTIRCQLNDLCLDVNDNNEVIVSQFQSGRDEQQWMTAHDVIVNRVNFNKVLAVQGDTAPEGAIGVHVAKPIEGDMDQLWHYHHVPANYFYIRSELNGNVIELRPRHNVDSWLGRIVRRIKSSTSETSTDGEPHVLRLAVKSADKKGLQLWYEDRDSVLHSQFDDLVIDVSTKSASMTDQQSAATILPGSTTPRQLASINRERINCRTDSGRALSVKGYEGQDGAKIYMGPYIGHAGQHWVFEHEHYAEPPACRSLDGRCFTPHTPPICAAVSQHHTL</sequence>
<dbReference type="SUPFAM" id="SSF50370">
    <property type="entry name" value="Ricin B-like lectins"/>
    <property type="match status" value="2"/>
</dbReference>
<evidence type="ECO:0000313" key="2">
    <source>
        <dbReference type="EMBL" id="KAK2176189.1"/>
    </source>
</evidence>
<dbReference type="InterPro" id="IPR035992">
    <property type="entry name" value="Ricin_B-like_lectins"/>
</dbReference>
<proteinExistence type="predicted"/>
<keyword evidence="3" id="KW-1185">Reference proteome</keyword>
<dbReference type="SMART" id="SM00458">
    <property type="entry name" value="RICIN"/>
    <property type="match status" value="2"/>
</dbReference>
<dbReference type="AlphaFoldDB" id="A0AAD9KRR7"/>
<evidence type="ECO:0000259" key="1">
    <source>
        <dbReference type="SMART" id="SM00458"/>
    </source>
</evidence>
<dbReference type="InterPro" id="IPR000772">
    <property type="entry name" value="Ricin_B_lectin"/>
</dbReference>
<reference evidence="2" key="1">
    <citation type="journal article" date="2023" name="Mol. Biol. Evol.">
        <title>Third-Generation Sequencing Reveals the Adaptive Role of the Epigenome in Three Deep-Sea Polychaetes.</title>
        <authorList>
            <person name="Perez M."/>
            <person name="Aroh O."/>
            <person name="Sun Y."/>
            <person name="Lan Y."/>
            <person name="Juniper S.K."/>
            <person name="Young C.R."/>
            <person name="Angers B."/>
            <person name="Qian P.Y."/>
        </authorList>
    </citation>
    <scope>NUCLEOTIDE SEQUENCE</scope>
    <source>
        <strain evidence="2">R07B-5</strain>
    </source>
</reference>
<dbReference type="Gene3D" id="2.80.10.50">
    <property type="match status" value="2"/>
</dbReference>
<protein>
    <recommendedName>
        <fullName evidence="1">Ricin B lectin domain-containing protein</fullName>
    </recommendedName>
</protein>
<dbReference type="PROSITE" id="PS50231">
    <property type="entry name" value="RICIN_B_LECTIN"/>
    <property type="match status" value="1"/>
</dbReference>